<dbReference type="PROSITE" id="PS00921">
    <property type="entry name" value="NITRIL_CHT_2"/>
    <property type="match status" value="1"/>
</dbReference>
<name>A0AA43QRN6_9LECA</name>
<accession>A0AA43QRN6</accession>
<feature type="domain" description="CN hydrolase" evidence="9">
    <location>
        <begin position="8"/>
        <end position="286"/>
    </location>
</feature>
<dbReference type="PANTHER" id="PTHR46044">
    <property type="entry name" value="NITRILASE"/>
    <property type="match status" value="1"/>
</dbReference>
<dbReference type="InterPro" id="IPR000132">
    <property type="entry name" value="Nitrilase/CN_hydratase_CS"/>
</dbReference>
<evidence type="ECO:0000313" key="10">
    <source>
        <dbReference type="EMBL" id="MDI1491383.1"/>
    </source>
</evidence>
<dbReference type="PROSITE" id="PS50263">
    <property type="entry name" value="CN_HYDROLASE"/>
    <property type="match status" value="1"/>
</dbReference>
<dbReference type="InterPro" id="IPR044149">
    <property type="entry name" value="Nitrilases_CHs"/>
</dbReference>
<dbReference type="InterPro" id="IPR036526">
    <property type="entry name" value="C-N_Hydrolase_sf"/>
</dbReference>
<comment type="induction">
    <text evidence="7">By cyanide.</text>
</comment>
<evidence type="ECO:0000256" key="5">
    <source>
        <dbReference type="ARBA" id="ARBA00023239"/>
    </source>
</evidence>
<comment type="similarity">
    <text evidence="1 7">Belongs to the carbon-nitrogen hydrolase superfamily. Nitrilase family.</text>
</comment>
<dbReference type="GO" id="GO:0030196">
    <property type="term" value="F:cyanide hydratase activity"/>
    <property type="evidence" value="ECO:0007669"/>
    <property type="project" value="UniProtKB-UniRule"/>
</dbReference>
<comment type="function">
    <text evidence="7">Catalyzes the hydration of cyanide to formamide. Degradation of cyanide may be important for plant pathogenic fungi in infection of cyanogenic plants.</text>
</comment>
<comment type="caution">
    <text evidence="10">The sequence shown here is derived from an EMBL/GenBank/DDBJ whole genome shotgun (WGS) entry which is preliminary data.</text>
</comment>
<evidence type="ECO:0000259" key="9">
    <source>
        <dbReference type="PROSITE" id="PS50263"/>
    </source>
</evidence>
<dbReference type="GO" id="GO:0000257">
    <property type="term" value="F:nitrilase activity"/>
    <property type="evidence" value="ECO:0007669"/>
    <property type="project" value="UniProtKB-ARBA"/>
</dbReference>
<dbReference type="GO" id="GO:0019500">
    <property type="term" value="P:cyanide catabolic process"/>
    <property type="evidence" value="ECO:0007669"/>
    <property type="project" value="UniProtKB-UniRule"/>
</dbReference>
<protein>
    <recommendedName>
        <fullName evidence="3 7">Cyanide hydratase</fullName>
        <shortName evidence="7">CHT</shortName>
        <ecNumber evidence="2 7">4.2.1.66</ecNumber>
    </recommendedName>
    <alternativeName>
        <fullName evidence="7">Cyanide-degrading nitrilase</fullName>
    </alternativeName>
    <alternativeName>
        <fullName evidence="7">Formamide hydrolyase</fullName>
    </alternativeName>
</protein>
<dbReference type="Pfam" id="PF00795">
    <property type="entry name" value="CN_hydrolase"/>
    <property type="match status" value="1"/>
</dbReference>
<keyword evidence="5 7" id="KW-0456">Lyase</keyword>
<dbReference type="InterPro" id="IPR037544">
    <property type="entry name" value="CN_hydrolase"/>
</dbReference>
<dbReference type="Gene3D" id="3.60.110.10">
    <property type="entry name" value="Carbon-nitrogen hydrolase"/>
    <property type="match status" value="1"/>
</dbReference>
<proteinExistence type="evidence at transcript level"/>
<keyword evidence="4" id="KW-0378">Hydrolase</keyword>
<evidence type="ECO:0000256" key="2">
    <source>
        <dbReference type="ARBA" id="ARBA00013135"/>
    </source>
</evidence>
<dbReference type="EMBL" id="JAPUFD010000014">
    <property type="protein sequence ID" value="MDI1491383.1"/>
    <property type="molecule type" value="Genomic_DNA"/>
</dbReference>
<dbReference type="PROSITE" id="PS00920">
    <property type="entry name" value="NITRIL_CHT_1"/>
    <property type="match status" value="1"/>
</dbReference>
<dbReference type="Proteomes" id="UP001161017">
    <property type="component" value="Unassembled WGS sequence"/>
</dbReference>
<dbReference type="InterPro" id="IPR003010">
    <property type="entry name" value="C-N_Hydrolase"/>
</dbReference>
<dbReference type="HAMAP" id="MF_03224">
    <property type="entry name" value="CN_hydrolase"/>
    <property type="match status" value="1"/>
</dbReference>
<dbReference type="EC" id="4.2.1.66" evidence="2 7"/>
<evidence type="ECO:0000256" key="3">
    <source>
        <dbReference type="ARBA" id="ARBA00018166"/>
    </source>
</evidence>
<gene>
    <name evidence="10" type="ORF">OHK93_002592</name>
</gene>
<evidence type="ECO:0000256" key="6">
    <source>
        <dbReference type="ARBA" id="ARBA00047580"/>
    </source>
</evidence>
<reference evidence="10" key="1">
    <citation type="journal article" date="2023" name="Genome Biol. Evol.">
        <title>First Whole Genome Sequence and Flow Cytometry Genome Size Data for the Lichen-Forming Fungus Ramalina farinacea (Ascomycota).</title>
        <authorList>
            <person name="Llewellyn T."/>
            <person name="Mian S."/>
            <person name="Hill R."/>
            <person name="Leitch I.J."/>
            <person name="Gaya E."/>
        </authorList>
    </citation>
    <scope>NUCLEOTIDE SEQUENCE</scope>
    <source>
        <strain evidence="10">LIQ254RAFAR</strain>
    </source>
</reference>
<feature type="active site" description="Proton acceptor" evidence="8">
    <location>
        <position position="48"/>
    </location>
</feature>
<evidence type="ECO:0000256" key="7">
    <source>
        <dbReference type="HAMAP-Rule" id="MF_03224"/>
    </source>
</evidence>
<dbReference type="AlphaFoldDB" id="A0AA43QRN6"/>
<evidence type="ECO:0000256" key="4">
    <source>
        <dbReference type="ARBA" id="ARBA00022801"/>
    </source>
</evidence>
<evidence type="ECO:0000256" key="1">
    <source>
        <dbReference type="ARBA" id="ARBA00008129"/>
    </source>
</evidence>
<dbReference type="FunFam" id="3.60.110.10:FF:000011">
    <property type="entry name" value="Cyanide hydratase"/>
    <property type="match status" value="1"/>
</dbReference>
<dbReference type="SUPFAM" id="SSF56317">
    <property type="entry name" value="Carbon-nitrogen hydrolase"/>
    <property type="match status" value="1"/>
</dbReference>
<comment type="catalytic activity">
    <reaction evidence="6 7">
        <text>formamide = hydrogen cyanide + H2O</text>
        <dbReference type="Rhea" id="RHEA:21720"/>
        <dbReference type="ChEBI" id="CHEBI:15377"/>
        <dbReference type="ChEBI" id="CHEBI:16397"/>
        <dbReference type="ChEBI" id="CHEBI:18407"/>
        <dbReference type="EC" id="4.2.1.66"/>
    </reaction>
</comment>
<evidence type="ECO:0000313" key="11">
    <source>
        <dbReference type="Proteomes" id="UP001161017"/>
    </source>
</evidence>
<sequence>MFAQIKKYKAAAVTAEPGWFDLELSVQKTIKWINEAGAAGCRLVAFPEVWIPGYPYWMWKINYQQSLPFLKAYRENSLASDSDEMRRIRAAARENGIYVSLGYSEIDMATCHLAQVLIGPNGDILNHRRKIKPTHVEKLVFGDGAGDTFEPVFDTDIGRVGQLNCWENMNPFLKAYACSLGEQVHIAAWPIYPDKTTLNYPDPYTNVSDPNSDIVSPAYAIETCTYVLAPFQRISQEGVAKNTPPGVDVETPERYNGHTRIYGPDGSLLAKPGKDFEGLVFVDIDLNESHLPKALADFGGHYMRADLIRLLVDTRRKELITHADTDGGIGSYSTLDRVALSKPLSEPKADVRGIKKVVPKTKIEGEGNGVLNGN</sequence>
<dbReference type="CDD" id="cd07564">
    <property type="entry name" value="nitrilases_CHs"/>
    <property type="match status" value="1"/>
</dbReference>
<dbReference type="PANTHER" id="PTHR46044:SF4">
    <property type="entry name" value="CYANIDE HYDRATASE"/>
    <property type="match status" value="1"/>
</dbReference>
<comment type="subunit">
    <text evidence="7">Oligomer of dimers, forming left-handed helical fibers.</text>
</comment>
<keyword evidence="11" id="KW-1185">Reference proteome</keyword>
<evidence type="ECO:0000256" key="8">
    <source>
        <dbReference type="PROSITE-ProRule" id="PRU10139"/>
    </source>
</evidence>
<organism evidence="10 11">
    <name type="scientific">Ramalina farinacea</name>
    <dbReference type="NCBI Taxonomy" id="258253"/>
    <lineage>
        <taxon>Eukaryota</taxon>
        <taxon>Fungi</taxon>
        <taxon>Dikarya</taxon>
        <taxon>Ascomycota</taxon>
        <taxon>Pezizomycotina</taxon>
        <taxon>Lecanoromycetes</taxon>
        <taxon>OSLEUM clade</taxon>
        <taxon>Lecanoromycetidae</taxon>
        <taxon>Lecanorales</taxon>
        <taxon>Lecanorineae</taxon>
        <taxon>Ramalinaceae</taxon>
        <taxon>Ramalina</taxon>
    </lineage>
</organism>